<dbReference type="Proteomes" id="UP001057580">
    <property type="component" value="Chromosome"/>
</dbReference>
<keyword evidence="2" id="KW-0472">Membrane</keyword>
<feature type="compositionally biased region" description="Basic and acidic residues" evidence="1">
    <location>
        <begin position="141"/>
        <end position="152"/>
    </location>
</feature>
<proteinExistence type="predicted"/>
<feature type="transmembrane region" description="Helical" evidence="2">
    <location>
        <begin position="109"/>
        <end position="129"/>
    </location>
</feature>
<evidence type="ECO:0000313" key="4">
    <source>
        <dbReference type="EMBL" id="UWM55189.1"/>
    </source>
</evidence>
<dbReference type="KEGG" id="ssai:N0B31_02645"/>
<dbReference type="GeneID" id="74941285"/>
<reference evidence="4" key="1">
    <citation type="submission" date="2022-09" db="EMBL/GenBank/DDBJ databases">
        <title>Diverse halophilic archaea isolated from saline environments.</title>
        <authorList>
            <person name="Cui H.-L."/>
        </authorList>
    </citation>
    <scope>NUCLEOTIDE SEQUENCE</scope>
    <source>
        <strain evidence="4">ZS-35-S2</strain>
    </source>
</reference>
<feature type="region of interest" description="Disordered" evidence="1">
    <location>
        <begin position="131"/>
        <end position="152"/>
    </location>
</feature>
<keyword evidence="2" id="KW-0812">Transmembrane</keyword>
<feature type="domain" description="DUF7343" evidence="3">
    <location>
        <begin position="153"/>
        <end position="205"/>
    </location>
</feature>
<keyword evidence="5" id="KW-1185">Reference proteome</keyword>
<name>A0A9E7UBZ7_9EURY</name>
<dbReference type="RefSeq" id="WP_260594241.1">
    <property type="nucleotide sequence ID" value="NZ_CP104003.1"/>
</dbReference>
<dbReference type="InterPro" id="IPR055767">
    <property type="entry name" value="DUF7343"/>
</dbReference>
<gene>
    <name evidence="4" type="ORF">N0B31_02645</name>
</gene>
<dbReference type="AlphaFoldDB" id="A0A9E7UBZ7"/>
<feature type="region of interest" description="Disordered" evidence="1">
    <location>
        <begin position="212"/>
        <end position="234"/>
    </location>
</feature>
<feature type="region of interest" description="Disordered" evidence="1">
    <location>
        <begin position="33"/>
        <end position="103"/>
    </location>
</feature>
<evidence type="ECO:0000313" key="5">
    <source>
        <dbReference type="Proteomes" id="UP001057580"/>
    </source>
</evidence>
<dbReference type="PROSITE" id="PS51257">
    <property type="entry name" value="PROKAR_LIPOPROTEIN"/>
    <property type="match status" value="1"/>
</dbReference>
<protein>
    <recommendedName>
        <fullName evidence="3">DUF7343 domain-containing protein</fullName>
    </recommendedName>
</protein>
<evidence type="ECO:0000259" key="3">
    <source>
        <dbReference type="Pfam" id="PF24034"/>
    </source>
</evidence>
<sequence>MEPRRAGRSKRRTSLTVLVAVLMVVLAGCSGFEDLPGGGNGGAPPQVTEAPTTPEPTEAPAETEPPATEAPAKTEPPATDPPAETDPPATEAGDGNESAGGGAGESNSLLPWLGLLLVFVVGFAAAGILRGRNRPDPVPAEVHDSAPAEVPRSDAEEVVSLLHRNNGRVFEDVLEEELDWSPAHTRRVLDGLVATGDIERTQTQRGVLVTFTDPDRRLEDESVGESDDGDEDES</sequence>
<feature type="compositionally biased region" description="Acidic residues" evidence="1">
    <location>
        <begin position="221"/>
        <end position="234"/>
    </location>
</feature>
<organism evidence="4 5">
    <name type="scientific">Salinirubellus salinus</name>
    <dbReference type="NCBI Taxonomy" id="1364945"/>
    <lineage>
        <taxon>Archaea</taxon>
        <taxon>Methanobacteriati</taxon>
        <taxon>Methanobacteriota</taxon>
        <taxon>Stenosarchaea group</taxon>
        <taxon>Halobacteria</taxon>
        <taxon>Halobacteriales</taxon>
        <taxon>Natronomonadaceae</taxon>
        <taxon>Salinirubellus</taxon>
    </lineage>
</organism>
<feature type="compositionally biased region" description="Low complexity" evidence="1">
    <location>
        <begin position="48"/>
        <end position="77"/>
    </location>
</feature>
<dbReference type="Pfam" id="PF24034">
    <property type="entry name" value="DUF7343"/>
    <property type="match status" value="1"/>
</dbReference>
<accession>A0A9E7UBZ7</accession>
<dbReference type="EMBL" id="CP104003">
    <property type="protein sequence ID" value="UWM55189.1"/>
    <property type="molecule type" value="Genomic_DNA"/>
</dbReference>
<dbReference type="SUPFAM" id="SSF46785">
    <property type="entry name" value="Winged helix' DNA-binding domain"/>
    <property type="match status" value="1"/>
</dbReference>
<evidence type="ECO:0000256" key="2">
    <source>
        <dbReference type="SAM" id="Phobius"/>
    </source>
</evidence>
<feature type="compositionally biased region" description="Low complexity" evidence="1">
    <location>
        <begin position="86"/>
        <end position="97"/>
    </location>
</feature>
<dbReference type="InterPro" id="IPR036390">
    <property type="entry name" value="WH_DNA-bd_sf"/>
</dbReference>
<evidence type="ECO:0000256" key="1">
    <source>
        <dbReference type="SAM" id="MobiDB-lite"/>
    </source>
</evidence>
<keyword evidence="2" id="KW-1133">Transmembrane helix</keyword>